<dbReference type="Gene3D" id="3.40.50.720">
    <property type="entry name" value="NAD(P)-binding Rossmann-like Domain"/>
    <property type="match status" value="1"/>
</dbReference>
<dbReference type="SUPFAM" id="SSF51735">
    <property type="entry name" value="NAD(P)-binding Rossmann-fold domains"/>
    <property type="match status" value="1"/>
</dbReference>
<dbReference type="SUPFAM" id="SSF75615">
    <property type="entry name" value="Siroheme synthase middle domains-like"/>
    <property type="match status" value="1"/>
</dbReference>
<evidence type="ECO:0000259" key="7">
    <source>
        <dbReference type="Pfam" id="PF10414"/>
    </source>
</evidence>
<name>A0ABQ0MZL9_9GAMM</name>
<dbReference type="InterPro" id="IPR037115">
    <property type="entry name" value="Sirohaem_synt_dimer_dom_sf"/>
</dbReference>
<dbReference type="Pfam" id="PF13241">
    <property type="entry name" value="NAD_binding_7"/>
    <property type="match status" value="1"/>
</dbReference>
<dbReference type="PANTHER" id="PTHR35330">
    <property type="entry name" value="SIROHEME BIOSYNTHESIS PROTEIN MET8"/>
    <property type="match status" value="1"/>
</dbReference>
<comment type="pathway">
    <text evidence="1">Porphyrin-containing compound metabolism; siroheme biosynthesis; sirohydrochlorin from precorrin-2: step 1/1.</text>
</comment>
<proteinExistence type="predicted"/>
<accession>A0ABQ0MZL9</accession>
<dbReference type="Pfam" id="PF10414">
    <property type="entry name" value="CysG_dimeriser"/>
    <property type="match status" value="1"/>
</dbReference>
<dbReference type="Gene3D" id="1.10.8.210">
    <property type="entry name" value="Sirohaem synthase, dimerisation domain"/>
    <property type="match status" value="1"/>
</dbReference>
<dbReference type="Gene3D" id="3.30.160.110">
    <property type="entry name" value="Siroheme synthase, domain 2"/>
    <property type="match status" value="1"/>
</dbReference>
<dbReference type="SUPFAM" id="SSF53790">
    <property type="entry name" value="Tetrapyrrole methylase"/>
    <property type="match status" value="1"/>
</dbReference>
<evidence type="ECO:0000313" key="9">
    <source>
        <dbReference type="Proteomes" id="UP000197068"/>
    </source>
</evidence>
<gene>
    <name evidence="8" type="primary">cysG</name>
    <name evidence="8" type="ORF">MTCD1_03462</name>
</gene>
<dbReference type="EC" id="1.3.1.76" evidence="2"/>
<reference evidence="8 9" key="1">
    <citation type="submission" date="2017-06" db="EMBL/GenBank/DDBJ databases">
        <title>Whole Genome Sequences of Colwellia marinimaniae MTCD1.</title>
        <authorList>
            <person name="Kusumoto H."/>
            <person name="Inoue M."/>
            <person name="Tanikawa K."/>
            <person name="Maeji H."/>
            <person name="Cameron J.H."/>
            <person name="Bartlett D.H."/>
        </authorList>
    </citation>
    <scope>NUCLEOTIDE SEQUENCE [LARGE SCALE GENOMIC DNA]</scope>
    <source>
        <strain evidence="8 9">MTCD1</strain>
    </source>
</reference>
<evidence type="ECO:0000256" key="1">
    <source>
        <dbReference type="ARBA" id="ARBA00005010"/>
    </source>
</evidence>
<dbReference type="InterPro" id="IPR028161">
    <property type="entry name" value="Met8-like"/>
</dbReference>
<keyword evidence="5" id="KW-0627">Porphyrin biosynthesis</keyword>
<dbReference type="PANTHER" id="PTHR35330:SF1">
    <property type="entry name" value="SIROHEME BIOSYNTHESIS PROTEIN MET8"/>
    <property type="match status" value="1"/>
</dbReference>
<dbReference type="EMBL" id="BDQM01000048">
    <property type="protein sequence ID" value="GAW97818.1"/>
    <property type="molecule type" value="Genomic_DNA"/>
</dbReference>
<dbReference type="NCBIfam" id="TIGR01470">
    <property type="entry name" value="cysG_Nterm"/>
    <property type="match status" value="1"/>
</dbReference>
<keyword evidence="3" id="KW-0560">Oxidoreductase</keyword>
<dbReference type="InterPro" id="IPR006367">
    <property type="entry name" value="Sirohaem_synthase_N"/>
</dbReference>
<evidence type="ECO:0000256" key="3">
    <source>
        <dbReference type="ARBA" id="ARBA00023002"/>
    </source>
</evidence>
<dbReference type="Proteomes" id="UP000197068">
    <property type="component" value="Unassembled WGS sequence"/>
</dbReference>
<dbReference type="InterPro" id="IPR035996">
    <property type="entry name" value="4pyrrol_Methylase_sf"/>
</dbReference>
<comment type="catalytic activity">
    <reaction evidence="6">
        <text>precorrin-2 + NAD(+) = sirohydrochlorin + NADH + 2 H(+)</text>
        <dbReference type="Rhea" id="RHEA:15613"/>
        <dbReference type="ChEBI" id="CHEBI:15378"/>
        <dbReference type="ChEBI" id="CHEBI:57540"/>
        <dbReference type="ChEBI" id="CHEBI:57945"/>
        <dbReference type="ChEBI" id="CHEBI:58351"/>
        <dbReference type="ChEBI" id="CHEBI:58827"/>
        <dbReference type="EC" id="1.3.1.76"/>
    </reaction>
</comment>
<evidence type="ECO:0000313" key="8">
    <source>
        <dbReference type="EMBL" id="GAW97818.1"/>
    </source>
</evidence>
<comment type="caution">
    <text evidence="8">The sequence shown here is derived from an EMBL/GenBank/DDBJ whole genome shotgun (WGS) entry which is preliminary data.</text>
</comment>
<dbReference type="InterPro" id="IPR036291">
    <property type="entry name" value="NAD(P)-bd_dom_sf"/>
</dbReference>
<organism evidence="8 9">
    <name type="scientific">Colwellia marinimaniae</name>
    <dbReference type="NCBI Taxonomy" id="1513592"/>
    <lineage>
        <taxon>Bacteria</taxon>
        <taxon>Pseudomonadati</taxon>
        <taxon>Pseudomonadota</taxon>
        <taxon>Gammaproteobacteria</taxon>
        <taxon>Alteromonadales</taxon>
        <taxon>Colwelliaceae</taxon>
        <taxon>Colwellia</taxon>
    </lineage>
</organism>
<evidence type="ECO:0000256" key="5">
    <source>
        <dbReference type="ARBA" id="ARBA00023244"/>
    </source>
</evidence>
<protein>
    <recommendedName>
        <fullName evidence="2">precorrin-2 dehydrogenase</fullName>
        <ecNumber evidence="2">1.3.1.76</ecNumber>
    </recommendedName>
</protein>
<keyword evidence="4" id="KW-0520">NAD</keyword>
<evidence type="ECO:0000256" key="2">
    <source>
        <dbReference type="ARBA" id="ARBA00012400"/>
    </source>
</evidence>
<sequence>MKYFPVFLDGSKINAMVVGGGDVAARKIELLLKTTTKITIMSASVTDGVARLISENQLTWLKHNYQAGLLDGITLIIAATDNKTVNESVYHEAVAFNILANVVDQPALCTYITPAIIDRSPMIIALSSSGSAPILIRMLREQIEKTLPQGYGRLADFSLKFRDHVKARIKGIRNRRTFWENTLRGAIGQNLLDGNQHKAEQQLIASLKEKIAPPAGAIIFIHTKAGNPDDLTLNAHRALQFADAVFYDDAVNIELIEYVRRDAEKYPQSISSTILVNYQHALELAQQGQQVIYLLAGNEELPSNAALITSGISTRAIVSGGS</sequence>
<dbReference type="RefSeq" id="WP_057179512.1">
    <property type="nucleotide sequence ID" value="NZ_BDQM01000048.1"/>
</dbReference>
<dbReference type="InterPro" id="IPR014777">
    <property type="entry name" value="4pyrrole_Mease_sub1"/>
</dbReference>
<feature type="domain" description="Sirohaem synthase dimerisation" evidence="7">
    <location>
        <begin position="150"/>
        <end position="206"/>
    </location>
</feature>
<dbReference type="Gene3D" id="3.40.1010.10">
    <property type="entry name" value="Cobalt-precorrin-4 Transmethylase, Domain 1"/>
    <property type="match status" value="1"/>
</dbReference>
<evidence type="ECO:0000256" key="6">
    <source>
        <dbReference type="ARBA" id="ARBA00047561"/>
    </source>
</evidence>
<keyword evidence="9" id="KW-1185">Reference proteome</keyword>
<dbReference type="InterPro" id="IPR019478">
    <property type="entry name" value="Sirohaem_synthase_dimer_dom"/>
</dbReference>
<evidence type="ECO:0000256" key="4">
    <source>
        <dbReference type="ARBA" id="ARBA00023027"/>
    </source>
</evidence>